<dbReference type="EMBL" id="PUHY01000004">
    <property type="protein sequence ID" value="PQO39763.1"/>
    <property type="molecule type" value="Genomic_DNA"/>
</dbReference>
<evidence type="ECO:0008006" key="4">
    <source>
        <dbReference type="Google" id="ProtNLM"/>
    </source>
</evidence>
<dbReference type="InterPro" id="IPR007236">
    <property type="entry name" value="SlyX"/>
</dbReference>
<name>A0A2S8G5S7_9BACT</name>
<proteinExistence type="predicted"/>
<dbReference type="AlphaFoldDB" id="A0A2S8G5S7"/>
<evidence type="ECO:0000313" key="2">
    <source>
        <dbReference type="EMBL" id="PQO39763.1"/>
    </source>
</evidence>
<gene>
    <name evidence="2" type="ORF">C5Y83_03185</name>
</gene>
<feature type="coiled-coil region" evidence="1">
    <location>
        <begin position="59"/>
        <end position="107"/>
    </location>
</feature>
<sequence length="122" mass="14025">MLLSSRLSSVGQFGFNEISEKPALAWTSTDHTNRAFTNKKTPHTQIDHPMTEKSDVERITTLEEKYAHLERIAADLNDVIIDQQKRIIKLETLLHRADEKIDQLHAALDQPRSAVDERPPHY</sequence>
<evidence type="ECO:0000256" key="1">
    <source>
        <dbReference type="SAM" id="Coils"/>
    </source>
</evidence>
<dbReference type="Pfam" id="PF04102">
    <property type="entry name" value="SlyX"/>
    <property type="match status" value="1"/>
</dbReference>
<keyword evidence="1" id="KW-0175">Coiled coil</keyword>
<comment type="caution">
    <text evidence="2">The sequence shown here is derived from an EMBL/GenBank/DDBJ whole genome shotgun (WGS) entry which is preliminary data.</text>
</comment>
<dbReference type="Proteomes" id="UP000238322">
    <property type="component" value="Unassembled WGS sequence"/>
</dbReference>
<evidence type="ECO:0000313" key="3">
    <source>
        <dbReference type="Proteomes" id="UP000238322"/>
    </source>
</evidence>
<reference evidence="2 3" key="1">
    <citation type="submission" date="2018-02" db="EMBL/GenBank/DDBJ databases">
        <title>Comparative genomes isolates from brazilian mangrove.</title>
        <authorList>
            <person name="Araujo J.E."/>
            <person name="Taketani R.G."/>
            <person name="Silva M.C.P."/>
            <person name="Loureco M.V."/>
            <person name="Andreote F.D."/>
        </authorList>
    </citation>
    <scope>NUCLEOTIDE SEQUENCE [LARGE SCALE GENOMIC DNA]</scope>
    <source>
        <strain evidence="2 3">Hex-1 MGV</strain>
    </source>
</reference>
<accession>A0A2S8G5S7</accession>
<organism evidence="2 3">
    <name type="scientific">Blastopirellula marina</name>
    <dbReference type="NCBI Taxonomy" id="124"/>
    <lineage>
        <taxon>Bacteria</taxon>
        <taxon>Pseudomonadati</taxon>
        <taxon>Planctomycetota</taxon>
        <taxon>Planctomycetia</taxon>
        <taxon>Pirellulales</taxon>
        <taxon>Pirellulaceae</taxon>
        <taxon>Blastopirellula</taxon>
    </lineage>
</organism>
<protein>
    <recommendedName>
        <fullName evidence="4">SlyX protein</fullName>
    </recommendedName>
</protein>